<dbReference type="Pfam" id="PF14084">
    <property type="entry name" value="DUF4264"/>
    <property type="match status" value="1"/>
</dbReference>
<accession>A0A6I6DDJ3</accession>
<proteinExistence type="predicted"/>
<reference evidence="2" key="1">
    <citation type="journal article" date="2019" name="Microbiology">
        <title>Complete Genome Sequence of an Uncultured Bacterium of the Candidate Phylum Bipolaricaulota.</title>
        <authorList>
            <person name="Kadnikov V.V."/>
            <person name="Mardanov A.V."/>
            <person name="Beletsky A.V."/>
            <person name="Frank Y.A."/>
            <person name="Karnachuk O.V."/>
            <person name="Ravin N.V."/>
        </authorList>
    </citation>
    <scope>NUCLEOTIDE SEQUENCE [LARGE SCALE GENOMIC DNA]</scope>
</reference>
<dbReference type="InterPro" id="IPR012190">
    <property type="entry name" value="UCP036698"/>
</dbReference>
<dbReference type="KEGG" id="salq:SYNTR_0684"/>
<dbReference type="Proteomes" id="UP000426444">
    <property type="component" value="Chromosome"/>
</dbReference>
<evidence type="ECO:0000313" key="1">
    <source>
        <dbReference type="EMBL" id="QGT99277.1"/>
    </source>
</evidence>
<name>A0A6I6DDJ3_9FIRM</name>
<evidence type="ECO:0008006" key="3">
    <source>
        <dbReference type="Google" id="ProtNLM"/>
    </source>
</evidence>
<protein>
    <recommendedName>
        <fullName evidence="3">DUF4264 domain-containing protein</fullName>
    </recommendedName>
</protein>
<dbReference type="AlphaFoldDB" id="A0A6I6DDJ3"/>
<gene>
    <name evidence="1" type="ORF">SYNTR_0684</name>
</gene>
<keyword evidence="2" id="KW-1185">Reference proteome</keyword>
<sequence>MQEQEKGKLDLIATKNFKTNTELAYVVDFLNKNLKDKNIMFGLTKDKQKNEMTINIYEF</sequence>
<dbReference type="RefSeq" id="WP_156204679.1">
    <property type="nucleotide sequence ID" value="NZ_CP046457.1"/>
</dbReference>
<dbReference type="EMBL" id="CP046457">
    <property type="protein sequence ID" value="QGT99277.1"/>
    <property type="molecule type" value="Genomic_DNA"/>
</dbReference>
<dbReference type="OrthoDB" id="2382360at2"/>
<organism evidence="1 2">
    <name type="scientific">Candidatus Syntrophocurvum alkaliphilum</name>
    <dbReference type="NCBI Taxonomy" id="2293317"/>
    <lineage>
        <taxon>Bacteria</taxon>
        <taxon>Bacillati</taxon>
        <taxon>Bacillota</taxon>
        <taxon>Clostridia</taxon>
        <taxon>Eubacteriales</taxon>
        <taxon>Syntrophomonadaceae</taxon>
        <taxon>Candidatus Syntrophocurvum</taxon>
    </lineage>
</organism>
<evidence type="ECO:0000313" key="2">
    <source>
        <dbReference type="Proteomes" id="UP000426444"/>
    </source>
</evidence>